<feature type="transmembrane region" description="Helical" evidence="1">
    <location>
        <begin position="140"/>
        <end position="165"/>
    </location>
</feature>
<keyword evidence="1" id="KW-1133">Transmembrane helix</keyword>
<evidence type="ECO:0000313" key="2">
    <source>
        <dbReference type="EMBL" id="GFT70353.1"/>
    </source>
</evidence>
<keyword evidence="1" id="KW-0472">Membrane</keyword>
<keyword evidence="3" id="KW-1185">Reference proteome</keyword>
<evidence type="ECO:0000313" key="3">
    <source>
        <dbReference type="Proteomes" id="UP000887013"/>
    </source>
</evidence>
<dbReference type="Proteomes" id="UP000887013">
    <property type="component" value="Unassembled WGS sequence"/>
</dbReference>
<sequence>MLPIVLSLFYAYLAYQKNIADGFWALGHQLQCTPYGILAIIVGEYMYFTLYLEYPCLFVISICTVVYHYGLLLLRINTALKEKDIFTISEKLAELFIVYNAIEKKIRFLTQTLSTSLLILVLICSCNLFTLISYCQGRKLTPFVIFDLCSIGLTGLLMLFSLTVSCSRIPEYMMRIKATADILMDNHVLSDLECSKSMNLLKRFAKKDPIYLTAGGILNFKKRFLLSAFGTLFTYGLLILNINRIS</sequence>
<feature type="transmembrane region" description="Helical" evidence="1">
    <location>
        <begin position="224"/>
        <end position="242"/>
    </location>
</feature>
<accession>A0A8X6PL44</accession>
<reference evidence="2" key="1">
    <citation type="submission" date="2020-08" db="EMBL/GenBank/DDBJ databases">
        <title>Multicomponent nature underlies the extraordinary mechanical properties of spider dragline silk.</title>
        <authorList>
            <person name="Kono N."/>
            <person name="Nakamura H."/>
            <person name="Mori M."/>
            <person name="Yoshida Y."/>
            <person name="Ohtoshi R."/>
            <person name="Malay A.D."/>
            <person name="Moran D.A.P."/>
            <person name="Tomita M."/>
            <person name="Numata K."/>
            <person name="Arakawa K."/>
        </authorList>
    </citation>
    <scope>NUCLEOTIDE SEQUENCE</scope>
</reference>
<protein>
    <submittedName>
        <fullName evidence="2">Uncharacterized protein</fullName>
    </submittedName>
</protein>
<dbReference type="AlphaFoldDB" id="A0A8X6PL44"/>
<organism evidence="2 3">
    <name type="scientific">Nephila pilipes</name>
    <name type="common">Giant wood spider</name>
    <name type="synonym">Nephila maculata</name>
    <dbReference type="NCBI Taxonomy" id="299642"/>
    <lineage>
        <taxon>Eukaryota</taxon>
        <taxon>Metazoa</taxon>
        <taxon>Ecdysozoa</taxon>
        <taxon>Arthropoda</taxon>
        <taxon>Chelicerata</taxon>
        <taxon>Arachnida</taxon>
        <taxon>Araneae</taxon>
        <taxon>Araneomorphae</taxon>
        <taxon>Entelegynae</taxon>
        <taxon>Araneoidea</taxon>
        <taxon>Nephilidae</taxon>
        <taxon>Nephila</taxon>
    </lineage>
</organism>
<gene>
    <name evidence="2" type="primary">AVEN_56834_1</name>
    <name evidence="2" type="ORF">NPIL_247051</name>
</gene>
<name>A0A8X6PL44_NEPPI</name>
<proteinExistence type="predicted"/>
<feature type="transmembrane region" description="Helical" evidence="1">
    <location>
        <begin position="113"/>
        <end position="134"/>
    </location>
</feature>
<comment type="caution">
    <text evidence="2">The sequence shown here is derived from an EMBL/GenBank/DDBJ whole genome shotgun (WGS) entry which is preliminary data.</text>
</comment>
<feature type="transmembrane region" description="Helical" evidence="1">
    <location>
        <begin position="52"/>
        <end position="74"/>
    </location>
</feature>
<dbReference type="EMBL" id="BMAW01020849">
    <property type="protein sequence ID" value="GFT70353.1"/>
    <property type="molecule type" value="Genomic_DNA"/>
</dbReference>
<dbReference type="OrthoDB" id="6436252at2759"/>
<evidence type="ECO:0000256" key="1">
    <source>
        <dbReference type="SAM" id="Phobius"/>
    </source>
</evidence>
<keyword evidence="1" id="KW-0812">Transmembrane</keyword>